<feature type="compositionally biased region" description="Polar residues" evidence="2">
    <location>
        <begin position="346"/>
        <end position="366"/>
    </location>
</feature>
<keyword evidence="6" id="KW-1185">Reference proteome</keyword>
<dbReference type="Gene3D" id="3.40.190.10">
    <property type="entry name" value="Periplasmic binding protein-like II"/>
    <property type="match status" value="2"/>
</dbReference>
<dbReference type="PANTHER" id="PTHR30570">
    <property type="entry name" value="PERIPLASMIC PHOSPHATE BINDING COMPONENT OF PHOSPHATE ABC TRANSPORTER"/>
    <property type="match status" value="1"/>
</dbReference>
<dbReference type="PANTHER" id="PTHR30570:SF1">
    <property type="entry name" value="PHOSPHATE-BINDING PROTEIN PSTS"/>
    <property type="match status" value="1"/>
</dbReference>
<feature type="signal peptide" evidence="3">
    <location>
        <begin position="1"/>
        <end position="20"/>
    </location>
</feature>
<evidence type="ECO:0000256" key="1">
    <source>
        <dbReference type="ARBA" id="ARBA00022729"/>
    </source>
</evidence>
<reference evidence="5 6" key="1">
    <citation type="submission" date="2016-10" db="EMBL/GenBank/DDBJ databases">
        <authorList>
            <person name="de Groot N.N."/>
        </authorList>
    </citation>
    <scope>NUCLEOTIDE SEQUENCE [LARGE SCALE GENOMIC DNA]</scope>
    <source>
        <strain evidence="5 6">CGMCC 1.7659</strain>
    </source>
</reference>
<sequence length="387" mass="41173">MRALTAAVLLLALFSVPAVADSSAPAKAGATAAATRPAAHARSNSPSASQHRIVWRGDIVSARGFTNDLVDAFRKEQGGVLTVQPFSTVSGIDAVIDGSADVAGSARAMHDERDAERGLIFQPIALDAIVPVTHPKNPLGNITLAQLRQIYLGRISNWKDLGGADAPINLYSIAAPLDGVEFSFRRLLYRHGDQRIAAPRLYLNTAKLEEAIAIDPNSLGLTTLSSSFANKSLKMLSVEGISASSQSIADGSYPLFTTLYVVQKEDAPNRAAIDDFVVFLNSPTALQSMRRHQLVPYSEAGDVYGRDGTRLAFIDSAIVEVTPADVAAMPRAREVPPPMSAPRATLESSISFAPGSESTQKARSNLSRAKQEQSEAAEEARPPSNSN</sequence>
<evidence type="ECO:0000313" key="6">
    <source>
        <dbReference type="Proteomes" id="UP000198575"/>
    </source>
</evidence>
<evidence type="ECO:0000256" key="2">
    <source>
        <dbReference type="SAM" id="MobiDB-lite"/>
    </source>
</evidence>
<dbReference type="SUPFAM" id="SSF53850">
    <property type="entry name" value="Periplasmic binding protein-like II"/>
    <property type="match status" value="1"/>
</dbReference>
<dbReference type="InterPro" id="IPR050811">
    <property type="entry name" value="Phosphate_ABC_transporter"/>
</dbReference>
<keyword evidence="1 3" id="KW-0732">Signal</keyword>
<dbReference type="Pfam" id="PF12849">
    <property type="entry name" value="PBP_like_2"/>
    <property type="match status" value="1"/>
</dbReference>
<dbReference type="InterPro" id="IPR024370">
    <property type="entry name" value="PBP_domain"/>
</dbReference>
<feature type="compositionally biased region" description="Basic and acidic residues" evidence="2">
    <location>
        <begin position="369"/>
        <end position="381"/>
    </location>
</feature>
<evidence type="ECO:0000259" key="4">
    <source>
        <dbReference type="Pfam" id="PF12849"/>
    </source>
</evidence>
<evidence type="ECO:0000313" key="5">
    <source>
        <dbReference type="EMBL" id="SFN62931.1"/>
    </source>
</evidence>
<gene>
    <name evidence="5" type="ORF">SAMN05216289_13916</name>
</gene>
<feature type="chain" id="PRO_5011595702" evidence="3">
    <location>
        <begin position="21"/>
        <end position="387"/>
    </location>
</feature>
<protein>
    <submittedName>
        <fullName evidence="5">Phosphate transport system substrate-binding protein</fullName>
    </submittedName>
</protein>
<feature type="domain" description="PBP" evidence="4">
    <location>
        <begin position="65"/>
        <end position="282"/>
    </location>
</feature>
<organism evidence="5 6">
    <name type="scientific">Dokdonella immobilis</name>
    <dbReference type="NCBI Taxonomy" id="578942"/>
    <lineage>
        <taxon>Bacteria</taxon>
        <taxon>Pseudomonadati</taxon>
        <taxon>Pseudomonadota</taxon>
        <taxon>Gammaproteobacteria</taxon>
        <taxon>Lysobacterales</taxon>
        <taxon>Rhodanobacteraceae</taxon>
        <taxon>Dokdonella</taxon>
    </lineage>
</organism>
<proteinExistence type="predicted"/>
<feature type="region of interest" description="Disordered" evidence="2">
    <location>
        <begin position="333"/>
        <end position="387"/>
    </location>
</feature>
<dbReference type="RefSeq" id="WP_175498181.1">
    <property type="nucleotide sequence ID" value="NZ_FOVF01000039.1"/>
</dbReference>
<dbReference type="AlphaFoldDB" id="A0A1I5AKB7"/>
<evidence type="ECO:0000256" key="3">
    <source>
        <dbReference type="SAM" id="SignalP"/>
    </source>
</evidence>
<dbReference type="STRING" id="578942.SAMN05216289_13916"/>
<accession>A0A1I5AKB7</accession>
<dbReference type="EMBL" id="FOVF01000039">
    <property type="protein sequence ID" value="SFN62931.1"/>
    <property type="molecule type" value="Genomic_DNA"/>
</dbReference>
<name>A0A1I5AKB7_9GAMM</name>
<dbReference type="Proteomes" id="UP000198575">
    <property type="component" value="Unassembled WGS sequence"/>
</dbReference>